<keyword evidence="2" id="KW-1133">Transmembrane helix</keyword>
<dbReference type="RefSeq" id="WP_184850917.1">
    <property type="nucleotide sequence ID" value="NZ_JABZEH010000001.1"/>
</dbReference>
<name>A0AAE3NKC3_RALSL</name>
<evidence type="ECO:0000256" key="1">
    <source>
        <dbReference type="SAM" id="MobiDB-lite"/>
    </source>
</evidence>
<feature type="transmembrane region" description="Helical" evidence="2">
    <location>
        <begin position="21"/>
        <end position="43"/>
    </location>
</feature>
<feature type="compositionally biased region" description="Pro residues" evidence="1">
    <location>
        <begin position="82"/>
        <end position="107"/>
    </location>
</feature>
<gene>
    <name evidence="3" type="ORF">LBW55_18155</name>
</gene>
<proteinExistence type="predicted"/>
<comment type="caution">
    <text evidence="3">The sequence shown here is derived from an EMBL/GenBank/DDBJ whole genome shotgun (WGS) entry which is preliminary data.</text>
</comment>
<accession>A0AAE3NKC3</accession>
<dbReference type="EMBL" id="JAIVEX010000009">
    <property type="protein sequence ID" value="MDB0523530.1"/>
    <property type="molecule type" value="Genomic_DNA"/>
</dbReference>
<organism evidence="3 4">
    <name type="scientific">Ralstonia solanacearum</name>
    <name type="common">Pseudomonas solanacearum</name>
    <dbReference type="NCBI Taxonomy" id="305"/>
    <lineage>
        <taxon>Bacteria</taxon>
        <taxon>Pseudomonadati</taxon>
        <taxon>Pseudomonadota</taxon>
        <taxon>Betaproteobacteria</taxon>
        <taxon>Burkholderiales</taxon>
        <taxon>Burkholderiaceae</taxon>
        <taxon>Ralstonia</taxon>
        <taxon>Ralstonia solanacearum species complex</taxon>
    </lineage>
</organism>
<dbReference type="Pfam" id="PF11306">
    <property type="entry name" value="DUF3108"/>
    <property type="match status" value="1"/>
</dbReference>
<dbReference type="InterPro" id="IPR021457">
    <property type="entry name" value="DUF3108"/>
</dbReference>
<keyword evidence="2" id="KW-0812">Transmembrane</keyword>
<keyword evidence="2" id="KW-0472">Membrane</keyword>
<feature type="region of interest" description="Disordered" evidence="1">
    <location>
        <begin position="64"/>
        <end position="158"/>
    </location>
</feature>
<dbReference type="AlphaFoldDB" id="A0AAE3NKC3"/>
<evidence type="ECO:0000313" key="4">
    <source>
        <dbReference type="Proteomes" id="UP001143674"/>
    </source>
</evidence>
<protein>
    <submittedName>
        <fullName evidence="3">DUF3108 domain-containing protein</fullName>
    </submittedName>
</protein>
<reference evidence="3" key="1">
    <citation type="submission" date="2021-09" db="EMBL/GenBank/DDBJ databases">
        <title>Genomic analysis of Ralstonia spp.</title>
        <authorList>
            <person name="Aburjaile F."/>
            <person name="Ariute J.C."/>
            <person name="Pais A.K.L."/>
            <person name="Albuquerque G.M.R."/>
            <person name="Silva A.M.F."/>
            <person name="Brenig B."/>
            <person name="Azevedo V."/>
            <person name="Matiuzzi M."/>
            <person name="Ramos R."/>
            <person name="Goes-Neto A."/>
            <person name="Soares S."/>
            <person name="Iseppon A.M.B."/>
            <person name="Souza E."/>
            <person name="Gama M."/>
        </authorList>
    </citation>
    <scope>NUCLEOTIDE SEQUENCE</scope>
    <source>
        <strain evidence="3">B4</strain>
    </source>
</reference>
<sequence>MDTFRPTSRNPDAQGARTRRWRRWGVVVLAALFAHGIAVVWVARSHQVAWPPAPEQVVPTLLLQPEPVHPPAPPAAARAPAKPRPSAPHPHPQPAPVPMPMPMPAPTVPDMASMDPSELTSASAQASADTGMVTDLGGEGSDGPSGPPGQPGPGFALPPSATLHYATYVNGVRNENGVIRWVTDGKTYTLAVDIPLPLFFGSLAFRSTGDVDAFGLAPQRYEEVRGRRQPDVTTFHRTADPAPASGTPDGPVITFTRTPSVLPLPDGVQDRFSVFLQLTGLGRGNPSRLASQGVTLELPIADTDSVELARVQRVGEDMIDTPDGTVRAEHFVRLPRREGDARRVEIWLAPSHGWLPVRLRQTEPNGMQFELVYLSQDTAPNGNGATP</sequence>
<feature type="compositionally biased region" description="Polar residues" evidence="1">
    <location>
        <begin position="118"/>
        <end position="128"/>
    </location>
</feature>
<dbReference type="Proteomes" id="UP001143674">
    <property type="component" value="Unassembled WGS sequence"/>
</dbReference>
<evidence type="ECO:0000256" key="2">
    <source>
        <dbReference type="SAM" id="Phobius"/>
    </source>
</evidence>
<evidence type="ECO:0000313" key="3">
    <source>
        <dbReference type="EMBL" id="MDB0523530.1"/>
    </source>
</evidence>